<evidence type="ECO:0000313" key="1">
    <source>
        <dbReference type="EMBL" id="OLQ05714.1"/>
    </source>
</evidence>
<dbReference type="EMBL" id="LSRX01000177">
    <property type="protein sequence ID" value="OLQ05714.1"/>
    <property type="molecule type" value="Genomic_DNA"/>
</dbReference>
<name>A0A1Q9EE56_SYMMI</name>
<dbReference type="Proteomes" id="UP000186817">
    <property type="component" value="Unassembled WGS sequence"/>
</dbReference>
<comment type="caution">
    <text evidence="1">The sequence shown here is derived from an EMBL/GenBank/DDBJ whole genome shotgun (WGS) entry which is preliminary data.</text>
</comment>
<gene>
    <name evidence="1" type="ORF">AK812_SmicGene11068</name>
</gene>
<protein>
    <submittedName>
        <fullName evidence="1">Uncharacterized protein</fullName>
    </submittedName>
</protein>
<reference evidence="1 2" key="1">
    <citation type="submission" date="2016-02" db="EMBL/GenBank/DDBJ databases">
        <title>Genome analysis of coral dinoflagellate symbionts highlights evolutionary adaptations to a symbiotic lifestyle.</title>
        <authorList>
            <person name="Aranda M."/>
            <person name="Li Y."/>
            <person name="Liew Y.J."/>
            <person name="Baumgarten S."/>
            <person name="Simakov O."/>
            <person name="Wilson M."/>
            <person name="Piel J."/>
            <person name="Ashoor H."/>
            <person name="Bougouffa S."/>
            <person name="Bajic V.B."/>
            <person name="Ryu T."/>
            <person name="Ravasi T."/>
            <person name="Bayer T."/>
            <person name="Micklem G."/>
            <person name="Kim H."/>
            <person name="Bhak J."/>
            <person name="Lajeunesse T.C."/>
            <person name="Voolstra C.R."/>
        </authorList>
    </citation>
    <scope>NUCLEOTIDE SEQUENCE [LARGE SCALE GENOMIC DNA]</scope>
    <source>
        <strain evidence="1 2">CCMP2467</strain>
    </source>
</reference>
<dbReference type="OrthoDB" id="416300at2759"/>
<sequence>MALAPHVYGEIAGLVRKAEGGDFLVKSVSDLFVVLRKNGLLTDMRLPPMSVGVHPQNRDGLMLNAADVHQLLDSISQVGFVPARIDAIAVEIGDEEHRVYNQRLVDAAGGALGTMDSKLLKVLSLSASHTNFALRLVACAARHDSTELSVNGLLSLQQVRARDSVLAEHVEQGLSWRVISKEVAEAFPKILQLIQASQNATLQKAESEVQLLRRIFSLASNQASPDFQAIKKMALSSKPPCGECFAPLYNFALRFCGGSEGSFLRETEIFIRSSAQSRSLGVAFWEVLSQDFKRGAEMIPHFRHGLLKVALTGSTITATQARKMFARECDKKVTEANHVLFQLRELVKNSGVDILQDVRFVNILGVVDINVVRLSLGLPSAEHEKSYKTVQGIAHDACILLGLESPWAASAEANDDGNSSSQGAVQRMRELNPDGSLRNAEDLLGDQGFVLGACIKKKGEKFEGQITGLEGSVVTVKDLKSGGVLKVQARDMLCSGWTTFKPKADPESIESLQVMGPSTNADFMAGLLIAQIHQTMHELVSTHKSQETLGGLSLQLKPCRGLLSQEVYAKNKLILVPYSWKVITRTPKPEPMANAVQVQTKWKADDREFWIVSCNHLPKA</sequence>
<evidence type="ECO:0000313" key="2">
    <source>
        <dbReference type="Proteomes" id="UP000186817"/>
    </source>
</evidence>
<accession>A0A1Q9EE56</accession>
<proteinExistence type="predicted"/>
<dbReference type="AlphaFoldDB" id="A0A1Q9EE56"/>
<keyword evidence="2" id="KW-1185">Reference proteome</keyword>
<organism evidence="1 2">
    <name type="scientific">Symbiodinium microadriaticum</name>
    <name type="common">Dinoflagellate</name>
    <name type="synonym">Zooxanthella microadriatica</name>
    <dbReference type="NCBI Taxonomy" id="2951"/>
    <lineage>
        <taxon>Eukaryota</taxon>
        <taxon>Sar</taxon>
        <taxon>Alveolata</taxon>
        <taxon>Dinophyceae</taxon>
        <taxon>Suessiales</taxon>
        <taxon>Symbiodiniaceae</taxon>
        <taxon>Symbiodinium</taxon>
    </lineage>
</organism>